<dbReference type="AlphaFoldDB" id="A0A7V7QHW5"/>
<organism evidence="1 2">
    <name type="scientific">Candidatus Galacturonatibacter soehngenii</name>
    <dbReference type="NCBI Taxonomy" id="2307010"/>
    <lineage>
        <taxon>Bacteria</taxon>
        <taxon>Bacillati</taxon>
        <taxon>Bacillota</taxon>
        <taxon>Clostridia</taxon>
        <taxon>Lachnospirales</taxon>
        <taxon>Lachnospiraceae</taxon>
        <taxon>Candidatus Galacturonatibacter</taxon>
    </lineage>
</organism>
<proteinExistence type="predicted"/>
<gene>
    <name evidence="1" type="ORF">F7O84_15040</name>
</gene>
<dbReference type="EMBL" id="WAGX01000007">
    <property type="protein sequence ID" value="KAB1435700.1"/>
    <property type="molecule type" value="Genomic_DNA"/>
</dbReference>
<keyword evidence="2" id="KW-1185">Reference proteome</keyword>
<accession>A0A7V7QHW5</accession>
<reference evidence="1 2" key="1">
    <citation type="submission" date="2019-09" db="EMBL/GenBank/DDBJ databases">
        <authorList>
            <person name="Valk L.C."/>
        </authorList>
    </citation>
    <scope>NUCLEOTIDE SEQUENCE [LARGE SCALE GENOMIC DNA]</scope>
    <source>
        <strain evidence="1">GalUA</strain>
    </source>
</reference>
<dbReference type="RefSeq" id="WP_151147102.1">
    <property type="nucleotide sequence ID" value="NZ_WAGX01000007.1"/>
</dbReference>
<dbReference type="InterPro" id="IPR046286">
    <property type="entry name" value="DUF6323"/>
</dbReference>
<evidence type="ECO:0000313" key="1">
    <source>
        <dbReference type="EMBL" id="KAB1435700.1"/>
    </source>
</evidence>
<name>A0A7V7QHW5_9FIRM</name>
<protein>
    <submittedName>
        <fullName evidence="1">Uncharacterized protein</fullName>
    </submittedName>
</protein>
<dbReference type="Proteomes" id="UP000461768">
    <property type="component" value="Unassembled WGS sequence"/>
</dbReference>
<reference evidence="1 2" key="2">
    <citation type="submission" date="2020-02" db="EMBL/GenBank/DDBJ databases">
        <title>Candidatus Galacturonibacter soehngenii shows hetero-acetogenic catabolism of galacturonic acid but lacks a canonical carbon monoxide dehydrogenase/acetyl-CoA synthase complex.</title>
        <authorList>
            <person name="Diender M."/>
            <person name="Stouten G.R."/>
            <person name="Petersen J.F."/>
            <person name="Nielsen P.H."/>
            <person name="Dueholm M.S."/>
            <person name="Pronk J.T."/>
            <person name="Van Loosdrecht M.C.M."/>
        </authorList>
    </citation>
    <scope>NUCLEOTIDE SEQUENCE [LARGE SCALE GENOMIC DNA]</scope>
    <source>
        <strain evidence="1">GalUA</strain>
    </source>
</reference>
<sequence length="154" mass="18039">MEEKRLFELIMGSEKNQLEQIIKCNDVTQKFGLRLSNEEGLELLKNKNEILKSQERIEFGEGILTKIIFTFCDSPFIYQDNYVEMIEGLTEIFYLYKNESMDEITDDELLAYMKSCFDGKCQGDLDYLEGTCLEAFCREIREKGPEFMGIVEDE</sequence>
<dbReference type="Pfam" id="PF19848">
    <property type="entry name" value="DUF6323"/>
    <property type="match status" value="1"/>
</dbReference>
<evidence type="ECO:0000313" key="2">
    <source>
        <dbReference type="Proteomes" id="UP000461768"/>
    </source>
</evidence>
<dbReference type="OrthoDB" id="1707441at2"/>
<comment type="caution">
    <text evidence="1">The sequence shown here is derived from an EMBL/GenBank/DDBJ whole genome shotgun (WGS) entry which is preliminary data.</text>
</comment>